<keyword evidence="1" id="KW-0812">Transmembrane</keyword>
<dbReference type="Proteomes" id="UP000218505">
    <property type="component" value="Chromosome"/>
</dbReference>
<feature type="transmembrane region" description="Helical" evidence="1">
    <location>
        <begin position="219"/>
        <end position="244"/>
    </location>
</feature>
<dbReference type="KEGG" id="apre:CNX65_12490"/>
<reference evidence="2" key="1">
    <citation type="submission" date="2017-09" db="EMBL/GenBank/DDBJ databases">
        <title>Complete Genome Sequence of ansamitocin-producing Bacterium Actinosynnema pretiosum X47.</title>
        <authorList>
            <person name="Cao G."/>
            <person name="Zong G."/>
            <person name="Zhong C."/>
            <person name="Fu J."/>
        </authorList>
    </citation>
    <scope>NUCLEOTIDE SEQUENCE [LARGE SCALE GENOMIC DNA]</scope>
    <source>
        <strain evidence="2">X47</strain>
    </source>
</reference>
<keyword evidence="3" id="KW-1185">Reference proteome</keyword>
<organism evidence="2 3">
    <name type="scientific">Actinosynnema pretiosum</name>
    <dbReference type="NCBI Taxonomy" id="42197"/>
    <lineage>
        <taxon>Bacteria</taxon>
        <taxon>Bacillati</taxon>
        <taxon>Actinomycetota</taxon>
        <taxon>Actinomycetes</taxon>
        <taxon>Pseudonocardiales</taxon>
        <taxon>Pseudonocardiaceae</taxon>
        <taxon>Actinosynnema</taxon>
    </lineage>
</organism>
<dbReference type="RefSeq" id="WP_096492934.1">
    <property type="nucleotide sequence ID" value="NZ_CP023445.1"/>
</dbReference>
<dbReference type="EMBL" id="CP023445">
    <property type="protein sequence ID" value="ATE54009.1"/>
    <property type="molecule type" value="Genomic_DNA"/>
</dbReference>
<dbReference type="AlphaFoldDB" id="A0A290Z4V8"/>
<evidence type="ECO:0000313" key="3">
    <source>
        <dbReference type="Proteomes" id="UP000218505"/>
    </source>
</evidence>
<gene>
    <name evidence="2" type="ORF">CNX65_12490</name>
</gene>
<name>A0A290Z4V8_9PSEU</name>
<evidence type="ECO:0000313" key="2">
    <source>
        <dbReference type="EMBL" id="ATE54009.1"/>
    </source>
</evidence>
<sequence>MSVVVRVPGGLDEVRDRLRHWVARPRALVPTAKGVFLLGPAPVVVAELEDTAEVASGPGGSSVALAWDERHVRVHVRRGDDRAVGIFERWEALHAVAVTRGVDQDTALRAADDAAREVPCGSDDALGADGVERWAVFLERAGFPAEGRALRWIAESDVDVPAHRRRWWELAGERSTTQVEPGSRSYSPSGLLLSLVLGVAALIGGGLLAWAALDSPMLLLAGAALLLAAVCALAQLAVLAPLAVSRSRRTDPFPVSDPLDLRAHLTALPTPEPAVAPIARYEAEPDYLRGGS</sequence>
<keyword evidence="1" id="KW-0472">Membrane</keyword>
<keyword evidence="1" id="KW-1133">Transmembrane helix</keyword>
<feature type="transmembrane region" description="Helical" evidence="1">
    <location>
        <begin position="191"/>
        <end position="213"/>
    </location>
</feature>
<accession>A0A290Z4V8</accession>
<evidence type="ECO:0000256" key="1">
    <source>
        <dbReference type="SAM" id="Phobius"/>
    </source>
</evidence>
<protein>
    <submittedName>
        <fullName evidence="2">Uncharacterized protein</fullName>
    </submittedName>
</protein>
<proteinExistence type="predicted"/>